<feature type="region of interest" description="Disordered" evidence="1">
    <location>
        <begin position="1"/>
        <end position="66"/>
    </location>
</feature>
<protein>
    <submittedName>
        <fullName evidence="2">Uncharacterized protein</fullName>
    </submittedName>
</protein>
<reference evidence="2 3" key="1">
    <citation type="journal article" date="2022" name="Gigascience">
        <title>A chromosome-level genome assembly and annotation of the desert horned lizard, Phrynosoma platyrhinos, provides insight into chromosomal rearrangements among reptiles.</title>
        <authorList>
            <person name="Koochekian N."/>
            <person name="Ascanio A."/>
            <person name="Farleigh K."/>
            <person name="Card D.C."/>
            <person name="Schield D.R."/>
            <person name="Castoe T.A."/>
            <person name="Jezkova T."/>
        </authorList>
    </citation>
    <scope>NUCLEOTIDE SEQUENCE [LARGE SCALE GENOMIC DNA]</scope>
    <source>
        <strain evidence="2">NK-2021</strain>
    </source>
</reference>
<dbReference type="EMBL" id="JAIPUX010005290">
    <property type="protein sequence ID" value="KAH0616578.1"/>
    <property type="molecule type" value="Genomic_DNA"/>
</dbReference>
<gene>
    <name evidence="2" type="ORF">JD844_027790</name>
</gene>
<feature type="compositionally biased region" description="Polar residues" evidence="1">
    <location>
        <begin position="45"/>
        <end position="66"/>
    </location>
</feature>
<dbReference type="Proteomes" id="UP000826234">
    <property type="component" value="Unassembled WGS sequence"/>
</dbReference>
<proteinExistence type="predicted"/>
<keyword evidence="3" id="KW-1185">Reference proteome</keyword>
<feature type="compositionally biased region" description="Basic and acidic residues" evidence="1">
    <location>
        <begin position="31"/>
        <end position="43"/>
    </location>
</feature>
<organism evidence="2 3">
    <name type="scientific">Phrynosoma platyrhinos</name>
    <name type="common">Desert horned lizard</name>
    <dbReference type="NCBI Taxonomy" id="52577"/>
    <lineage>
        <taxon>Eukaryota</taxon>
        <taxon>Metazoa</taxon>
        <taxon>Chordata</taxon>
        <taxon>Craniata</taxon>
        <taxon>Vertebrata</taxon>
        <taxon>Euteleostomi</taxon>
        <taxon>Lepidosauria</taxon>
        <taxon>Squamata</taxon>
        <taxon>Bifurcata</taxon>
        <taxon>Unidentata</taxon>
        <taxon>Episquamata</taxon>
        <taxon>Toxicofera</taxon>
        <taxon>Iguania</taxon>
        <taxon>Phrynosomatidae</taxon>
        <taxon>Phrynosomatinae</taxon>
        <taxon>Phrynosoma</taxon>
    </lineage>
</organism>
<comment type="caution">
    <text evidence="2">The sequence shown here is derived from an EMBL/GenBank/DDBJ whole genome shotgun (WGS) entry which is preliminary data.</text>
</comment>
<evidence type="ECO:0000256" key="1">
    <source>
        <dbReference type="SAM" id="MobiDB-lite"/>
    </source>
</evidence>
<evidence type="ECO:0000313" key="3">
    <source>
        <dbReference type="Proteomes" id="UP000826234"/>
    </source>
</evidence>
<evidence type="ECO:0000313" key="2">
    <source>
        <dbReference type="EMBL" id="KAH0616578.1"/>
    </source>
</evidence>
<name>A0ABQ7SGX9_PHRPL</name>
<sequence length="117" mass="13378">MDKQVQNKLVFAENSYEDREASESPVTASKSGDKSMKHNREEPQDATTPASKKQKNEQAVSDSSNLYQRFEAQRKKATTLLACFAEMQKMVVKGHEILRHAKGYEAHLNYMWDNPIT</sequence>
<accession>A0ABQ7SGX9</accession>